<dbReference type="InterPro" id="IPR024975">
    <property type="entry name" value="NOV_C"/>
</dbReference>
<organism evidence="2 3">
    <name type="scientific">Algoriphagus oliviformis</name>
    <dbReference type="NCBI Taxonomy" id="2811231"/>
    <lineage>
        <taxon>Bacteria</taxon>
        <taxon>Pseudomonadati</taxon>
        <taxon>Bacteroidota</taxon>
        <taxon>Cytophagia</taxon>
        <taxon>Cytophagales</taxon>
        <taxon>Cyclobacteriaceae</taxon>
        <taxon>Algoriphagus</taxon>
    </lineage>
</organism>
<feature type="domain" description="Protein NO VEIN C-terminal" evidence="1">
    <location>
        <begin position="162"/>
        <end position="258"/>
    </location>
</feature>
<sequence length="278" mass="32795">MKEDWSEQEVELAIADYFQMLKNELHGRPYNKSAHRKELIRLLKNRSEGSIEFKHQNISAVLAKFGIPFIKGYKPRWNYQQVLEDKAASYIQIHFTEFEHSFERFAEMVPELANPSKDFETMLVSPPKIEEVAEPRALYKRRPVKINYLQREQANQELGSRGESLVIEYEKWRLNEQGLHNLSEKVELVSAYDDGAGFDILSRNPNGTDKYIEVKTTKLAKETPIFFTSNEYRFSRENEANYHLYRVFDFGKSPKFFTLLGDFDSFCTKEPVQYRGWF</sequence>
<evidence type="ECO:0000313" key="3">
    <source>
        <dbReference type="Proteomes" id="UP000664317"/>
    </source>
</evidence>
<dbReference type="RefSeq" id="WP_206579859.1">
    <property type="nucleotide sequence ID" value="NZ_JAFKCT010000010.1"/>
</dbReference>
<keyword evidence="3" id="KW-1185">Reference proteome</keyword>
<protein>
    <submittedName>
        <fullName evidence="2">DUF3883 domain-containing protein</fullName>
    </submittedName>
</protein>
<dbReference type="Proteomes" id="UP000664317">
    <property type="component" value="Unassembled WGS sequence"/>
</dbReference>
<dbReference type="EMBL" id="JAFKCT010000010">
    <property type="protein sequence ID" value="MBN7813082.1"/>
    <property type="molecule type" value="Genomic_DNA"/>
</dbReference>
<evidence type="ECO:0000259" key="1">
    <source>
        <dbReference type="Pfam" id="PF13020"/>
    </source>
</evidence>
<accession>A0ABS3C7I2</accession>
<gene>
    <name evidence="2" type="ORF">J0A68_19160</name>
</gene>
<reference evidence="2 3" key="1">
    <citation type="submission" date="2021-03" db="EMBL/GenBank/DDBJ databases">
        <title>novel species isolated from a fishpond in China.</title>
        <authorList>
            <person name="Lu H."/>
            <person name="Cai Z."/>
        </authorList>
    </citation>
    <scope>NUCLEOTIDE SEQUENCE [LARGE SCALE GENOMIC DNA]</scope>
    <source>
        <strain evidence="2 3">H41</strain>
    </source>
</reference>
<evidence type="ECO:0000313" key="2">
    <source>
        <dbReference type="EMBL" id="MBN7813082.1"/>
    </source>
</evidence>
<comment type="caution">
    <text evidence="2">The sequence shown here is derived from an EMBL/GenBank/DDBJ whole genome shotgun (WGS) entry which is preliminary data.</text>
</comment>
<name>A0ABS3C7I2_9BACT</name>
<dbReference type="Pfam" id="PF13020">
    <property type="entry name" value="NOV_C"/>
    <property type="match status" value="1"/>
</dbReference>
<proteinExistence type="predicted"/>